<keyword evidence="8" id="KW-1185">Reference proteome</keyword>
<evidence type="ECO:0000256" key="2">
    <source>
        <dbReference type="ARBA" id="ARBA00022737"/>
    </source>
</evidence>
<dbReference type="InterPro" id="IPR013087">
    <property type="entry name" value="Znf_C2H2_type"/>
</dbReference>
<dbReference type="SMART" id="SM00355">
    <property type="entry name" value="ZnF_C2H2"/>
    <property type="match status" value="4"/>
</dbReference>
<organism evidence="7 8">
    <name type="scientific">Orchesella dallaii</name>
    <dbReference type="NCBI Taxonomy" id="48710"/>
    <lineage>
        <taxon>Eukaryota</taxon>
        <taxon>Metazoa</taxon>
        <taxon>Ecdysozoa</taxon>
        <taxon>Arthropoda</taxon>
        <taxon>Hexapoda</taxon>
        <taxon>Collembola</taxon>
        <taxon>Entomobryomorpha</taxon>
        <taxon>Entomobryoidea</taxon>
        <taxon>Orchesellidae</taxon>
        <taxon>Orchesellinae</taxon>
        <taxon>Orchesella</taxon>
    </lineage>
</organism>
<dbReference type="Gene3D" id="3.30.160.60">
    <property type="entry name" value="Classic Zinc Finger"/>
    <property type="match status" value="2"/>
</dbReference>
<feature type="domain" description="C2H2-type" evidence="6">
    <location>
        <begin position="309"/>
        <end position="336"/>
    </location>
</feature>
<sequence>MIMETEQVPEWNEPGSTCVTSCNESPHFKTVVETLLEAVRSQGENQQKIFEEIKTIRVFMENFAPFLKSPAIPMNIHGGNVLVVDNQEDYTTTSSHDSGISLTNGNSVCSPLSSLKSTLDADTETQSIEKSQAAERPAIALNQLADVASKEGSILSSYSNTANNDQVVPNMDIVQSFGHTQMCNLEEPASLYEVSNEKCEMANSNNDEEGTPLGNVPIKTIPHGHAYSSIMCESGPSSSSARQKYSMAGFDGRNVVALYSGGDSSTMGQLDSRFDFGCNQMSIYSGDYNAQVVPSATSDLPNDGSADYFMCKNCCREFSQHDSLMLHMKSCNDKRMNAVAIVNPFDPSNSVENRIDIRSERSRQRSTRSILCKYCQRSFPTQHQVMSHERVHTGARPYSCYICKVTFAHGGNMIKHIKNKHPNNNPYKCRHCQKAFKTYQDIQAHRKNRSCGSNEVLSTYENTHSMSPPAITRIPKPHHCDENCCTTICGKGSPKSELDEDTDSSSESEDQQKIFILAGTSHPTLTAVTPSSNFLVPKIKSEYEMKPTMPLIPSSESECSWRHDLELHNNPKPSVLEQDANLLLEYPTSSQIKTEPVFHFDHLQDNFKCHVVGNVLTSNNINVLNIKTELLD</sequence>
<dbReference type="EMBL" id="CAXLJM020000148">
    <property type="protein sequence ID" value="CAL8141780.1"/>
    <property type="molecule type" value="Genomic_DNA"/>
</dbReference>
<feature type="domain" description="C2H2-type" evidence="6">
    <location>
        <begin position="427"/>
        <end position="455"/>
    </location>
</feature>
<protein>
    <recommendedName>
        <fullName evidence="6">C2H2-type domain-containing protein</fullName>
    </recommendedName>
</protein>
<evidence type="ECO:0000259" key="6">
    <source>
        <dbReference type="PROSITE" id="PS50157"/>
    </source>
</evidence>
<accession>A0ABP1S2K0</accession>
<dbReference type="Proteomes" id="UP001642540">
    <property type="component" value="Unassembled WGS sequence"/>
</dbReference>
<keyword evidence="2" id="KW-0677">Repeat</keyword>
<dbReference type="SUPFAM" id="SSF57667">
    <property type="entry name" value="beta-beta-alpha zinc fingers"/>
    <property type="match status" value="1"/>
</dbReference>
<dbReference type="PROSITE" id="PS50157">
    <property type="entry name" value="ZINC_FINGER_C2H2_2"/>
    <property type="match status" value="4"/>
</dbReference>
<dbReference type="PANTHER" id="PTHR24409:SF418">
    <property type="entry name" value="SI:CH73-221F6.1"/>
    <property type="match status" value="1"/>
</dbReference>
<reference evidence="7 8" key="1">
    <citation type="submission" date="2024-08" db="EMBL/GenBank/DDBJ databases">
        <authorList>
            <person name="Cucini C."/>
            <person name="Frati F."/>
        </authorList>
    </citation>
    <scope>NUCLEOTIDE SEQUENCE [LARGE SCALE GENOMIC DNA]</scope>
</reference>
<evidence type="ECO:0000256" key="4">
    <source>
        <dbReference type="ARBA" id="ARBA00022833"/>
    </source>
</evidence>
<evidence type="ECO:0000256" key="3">
    <source>
        <dbReference type="ARBA" id="ARBA00022771"/>
    </source>
</evidence>
<evidence type="ECO:0000256" key="5">
    <source>
        <dbReference type="PROSITE-ProRule" id="PRU00042"/>
    </source>
</evidence>
<comment type="caution">
    <text evidence="7">The sequence shown here is derived from an EMBL/GenBank/DDBJ whole genome shotgun (WGS) entry which is preliminary data.</text>
</comment>
<proteinExistence type="predicted"/>
<keyword evidence="1" id="KW-0479">Metal-binding</keyword>
<gene>
    <name evidence="7" type="ORF">ODALV1_LOCUS28854</name>
</gene>
<evidence type="ECO:0000313" key="7">
    <source>
        <dbReference type="EMBL" id="CAL8141780.1"/>
    </source>
</evidence>
<evidence type="ECO:0000313" key="8">
    <source>
        <dbReference type="Proteomes" id="UP001642540"/>
    </source>
</evidence>
<feature type="domain" description="C2H2-type" evidence="6">
    <location>
        <begin position="398"/>
        <end position="426"/>
    </location>
</feature>
<feature type="domain" description="C2H2-type" evidence="6">
    <location>
        <begin position="370"/>
        <end position="397"/>
    </location>
</feature>
<keyword evidence="3 5" id="KW-0863">Zinc-finger</keyword>
<evidence type="ECO:0000256" key="1">
    <source>
        <dbReference type="ARBA" id="ARBA00022723"/>
    </source>
</evidence>
<dbReference type="InterPro" id="IPR036236">
    <property type="entry name" value="Znf_C2H2_sf"/>
</dbReference>
<dbReference type="PANTHER" id="PTHR24409">
    <property type="entry name" value="ZINC FINGER PROTEIN 142"/>
    <property type="match status" value="1"/>
</dbReference>
<keyword evidence="4" id="KW-0862">Zinc</keyword>
<name>A0ABP1S2K0_9HEXA</name>
<dbReference type="PROSITE" id="PS00028">
    <property type="entry name" value="ZINC_FINGER_C2H2_1"/>
    <property type="match status" value="2"/>
</dbReference>